<feature type="domain" description="VWFD" evidence="5">
    <location>
        <begin position="1640"/>
        <end position="1819"/>
    </location>
</feature>
<keyword evidence="1" id="KW-0677">Repeat</keyword>
<dbReference type="InterPro" id="IPR025615">
    <property type="entry name" value="TILa_dom"/>
</dbReference>
<dbReference type="SUPFAM" id="SSF57567">
    <property type="entry name" value="Serine protease inhibitors"/>
    <property type="match status" value="5"/>
</dbReference>
<dbReference type="OrthoDB" id="6236007at2759"/>
<reference evidence="6 7" key="1">
    <citation type="submission" date="2019-06" db="EMBL/GenBank/DDBJ databases">
        <title>A chromosome-scale genome assembly of the European perch, Perca fluviatilis.</title>
        <authorList>
            <person name="Roques C."/>
            <person name="Zahm M."/>
            <person name="Cabau C."/>
            <person name="Klopp C."/>
            <person name="Bouchez O."/>
            <person name="Donnadieu C."/>
            <person name="Kuhl H."/>
            <person name="Gislard M."/>
            <person name="Guendouz S."/>
            <person name="Journot L."/>
            <person name="Haffray P."/>
            <person name="Bestin A."/>
            <person name="Morvezen R."/>
            <person name="Feron R."/>
            <person name="Wen M."/>
            <person name="Jouanno E."/>
            <person name="Herpin A."/>
            <person name="Schartl M."/>
            <person name="Postlethwait J."/>
            <person name="Schaerlinger B."/>
            <person name="Chardard D."/>
            <person name="Lecocq T."/>
            <person name="Poncet C."/>
            <person name="Jaffrelo L."/>
            <person name="Lampietro C."/>
            <person name="Guiguen Y."/>
        </authorList>
    </citation>
    <scope>NUCLEOTIDE SEQUENCE [LARGE SCALE GENOMIC DNA]</scope>
    <source>
        <tissue evidence="6">Blood</tissue>
    </source>
</reference>
<feature type="domain" description="VWFD" evidence="5">
    <location>
        <begin position="1243"/>
        <end position="1413"/>
    </location>
</feature>
<feature type="domain" description="VWFD" evidence="5">
    <location>
        <begin position="459"/>
        <end position="639"/>
    </location>
</feature>
<dbReference type="InterPro" id="IPR014853">
    <property type="entry name" value="VWF/SSPO/ZAN-like_Cys-rich_dom"/>
</dbReference>
<dbReference type="Pfam" id="PF00094">
    <property type="entry name" value="VWD"/>
    <property type="match status" value="5"/>
</dbReference>
<dbReference type="PROSITE" id="PS51233">
    <property type="entry name" value="VWFD"/>
    <property type="match status" value="5"/>
</dbReference>
<evidence type="ECO:0000256" key="2">
    <source>
        <dbReference type="ARBA" id="ARBA00023157"/>
    </source>
</evidence>
<protein>
    <recommendedName>
        <fullName evidence="5">VWFD domain-containing protein</fullName>
    </recommendedName>
</protein>
<gene>
    <name evidence="6" type="ORF">PFLUV_G00079500</name>
</gene>
<dbReference type="InterPro" id="IPR036084">
    <property type="entry name" value="Ser_inhib-like_sf"/>
</dbReference>
<keyword evidence="7" id="KW-1185">Reference proteome</keyword>
<feature type="signal peptide" evidence="4">
    <location>
        <begin position="1"/>
        <end position="20"/>
    </location>
</feature>
<dbReference type="SMART" id="SM00832">
    <property type="entry name" value="C8"/>
    <property type="match status" value="5"/>
</dbReference>
<dbReference type="CDD" id="cd19941">
    <property type="entry name" value="TIL"/>
    <property type="match status" value="5"/>
</dbReference>
<dbReference type="PANTHER" id="PTHR11339:SF373">
    <property type="entry name" value="VWFD DOMAIN-CONTAINING PROTEIN"/>
    <property type="match status" value="1"/>
</dbReference>
<proteinExistence type="predicted"/>
<keyword evidence="4" id="KW-0732">Signal</keyword>
<dbReference type="GO" id="GO:0031012">
    <property type="term" value="C:extracellular matrix"/>
    <property type="evidence" value="ECO:0007669"/>
    <property type="project" value="TreeGrafter"/>
</dbReference>
<dbReference type="InterPro" id="IPR050780">
    <property type="entry name" value="Mucin_vWF_Thrombospondin_sf"/>
</dbReference>
<name>A0A6A5F882_PERFL</name>
<dbReference type="InterPro" id="IPR001007">
    <property type="entry name" value="VWF_dom"/>
</dbReference>
<accession>A0A6A5F882</accession>
<evidence type="ECO:0000259" key="5">
    <source>
        <dbReference type="PROSITE" id="PS51233"/>
    </source>
</evidence>
<evidence type="ECO:0000313" key="7">
    <source>
        <dbReference type="Proteomes" id="UP000465112"/>
    </source>
</evidence>
<evidence type="ECO:0000313" key="6">
    <source>
        <dbReference type="EMBL" id="KAF1387489.1"/>
    </source>
</evidence>
<dbReference type="FunFam" id="2.10.25.10:FF:000055">
    <property type="entry name" value="alpha-tectorin isoform X1"/>
    <property type="match status" value="3"/>
</dbReference>
<dbReference type="Pfam" id="PF01826">
    <property type="entry name" value="TIL"/>
    <property type="match status" value="5"/>
</dbReference>
<dbReference type="InterPro" id="IPR002919">
    <property type="entry name" value="TIL_dom"/>
</dbReference>
<sequence length="2413" mass="260169">MEILAVCLAVCSALLAVCHGCSTGKEFITTFLPNYEGVSVDHRLHVVLTAQGSAANVNIQVDSVSFSSRLTLSAGESRWVSLPYGSELKQQFVTANSAVRISSSTAISVVSFNQRTYTGDGTAVSPTEELGTDYFVYTPTGGVPNMDTLLAIVNGNSQNQITILPGADVALRGGSRWQRGMAVTINLAPYASYLVRSHTTLTGMRIRSQQPVAVLAGHQCLSLGYACDHVYEQLPHVASLGKEYMVPWTGSCKAQNWAVIVAAEDNTEVTLHKGHNLEKQRLPTAGSVTLQTLINRQPLVVKSDKKVMVLLLSNNLPNDPFLITLTPSCKLATDWAVETVSGFDNEVAILSERQGAGSVKVCVKGLCQTPKWTDFLSNKGWVWSNVPLGKQQSHVTVQGDARMAVYAYGGTLYNAYGIAGVCSGGGAPPPTPPPDPCEKVKCRVKERCVKGECVHVSTATCRAVGDPHYMTFDGRLFDFQGSCTYIMTTVAKTASGLVPFNVTTKNDHRGNLQVTYVRTVTVSVHGQTIIIGRHNGQVEVNGELQYMPVTLLGGKVSVEQSGIYASLTTDFGLNVKYDWNMRLYITVPSSYYEQLGGLCGNYNGDGSDDLPEPTGSSLSAVLKMIQAWKVDDKSDLFCSDNCAGRCPQCSPEQQTHYRQPSLCGSLSESNGPFSACHKQINPSMYLNNCVYDVCINKGARQTLCDNLKSYQDACLSEGVKVNPQWRMVTKCPLSCPAGSHYEACGSACPASCVAPDSEKLCKGPCVEGCSCNPGMVLSGDRCVPQSSCGCTYQGRYYPADTTFWGDNTCTTRCKCLNGKAKCTSVTCKKNELCALKGGVRDCYPTSYATCQGSGDPHYQSFDQWRFDFQGTCTYVLSQLTKGKDQDLEPFQVLVQNENRGSNKAVAYTKSVSLTVFGNITVSMSRASEGKILVNSQLVNLPYSTEDGKLSLFRSGFFGIVTTSFGLTLTFNWNGYISLTLPSSFSAATAGLCGNYNGKPGDDLMKADGTQAKNINEFGHSWKAGGGAGCTSDCPGGKCPECEPALLLRYQQQRYCGIIADKLGPFRQCHSKLDHTPFLTNCVFDLCMYQGHASALCNSLSAFSTSCQQAGATVHSWRTQQFCPPSCVANSHYDQCAPPCQPTCSGLAPPEGCDKSAPCKEGCVCDDGFMLSDDKCVPLAECGCRYEGQYYQTGQVFYPGQSCNNRCVCSEGGVVQCDPKFRCSANEICVVKGGSASCSPSSKASCSVSGVRTVRSFDGQAYPLWGNCLFLLAAVEGKEGGKAAFSVYVQQKTNKDGSVSRSVELQIYNIEITMETGVVWEVKVNNVRVSLPVSLADGKVRVNQNGIHIIIETDFDLKMTYDSVAGVLLQIPSTYRSSPRGLCGNYNGDLSDDPTSAAVWLVKKENVVCEASCGATSCPEPEQQKVPEAKKDCDIIKAQQGPFAGCHSTVPPTPDYEACVREMSTGKGSVDTLCRHIQNYVTACQLAGTTISKWRNDTFCPARCPAGSHYELCSSACSSTCSSLQRSDPCPLCQEGCQCDGSLMADGGRCVPVEQCGCVVGGKYYKSATAVMRSDCTERCVCQSGQFSCNSTSCQKGEECRNRNGTVGCYSTDPCAEVHCRVKEHCKVSEGRGVCVPDSKATCWATGDPHYRTFDGWDYSFQGTCTYVLVNTTGLDPFLPKVTVTSKNELRGNDVGSFVRSLTVEMLGHRIFIPTDRGVVLVDGIKTKLPVLLEAGSISITQAGIKCIIQSDFGVMVTFDWSTQIMVSISSSYYGNVVGLCGNYNGIKEDELATAGGSTAVNVTQWAGLWSIEDYDPFCYHYCDGKCPQCSDKDRIRYTGPEYCGILSDPNGPFSGCHGRVPVQKPVSYCLYDVCTNEGRKEVLCEALSNYLAKCQDAGASVLPWRQLVNCSVVCPANSQYKVCGSACPPTCGPQPEVCPKVCVEGCFCDPGYVLSGKECVIKEKGCGCNHNGRYYLPGDVFWADSLCNEKCACDAATQKVQCKRTACRTGEKCSVVDGVQGCYPVGFKSCTAQGDPHFQSFDGRKFDFQGNCVYKLASVCGDTTGLTHFEVNLENNNRGNKRVSYAKVVTVKVYGNTYTLSADYPGRVLVDGLENSLPFSNSSNQTPVQVYRQHRMAVIDTKFLKVSFDFASAVRVEVATSYHSVACGLCGNMNNDPADDLMLPNGKLASNANEFGVSQWLADVKGCSHECKDCALPLPPDFKPPSYTSVCDVITAKDGPLADCVGRVDSRQYRNDCIYDMVLNEGKGEAACDIISAYVEECQRKGGCVKSWRTRRLCWMQCAANSLYSVTAPGCPISCTSPSPPAECAIPPSEGCVCNPGYLLSQAGCVPLAECGCQLDGRYIVSGQTFYADSGCQRLCVCNGGMVSCENKPCQSKQRCGVQNGVRGCYADL</sequence>
<dbReference type="Pfam" id="PF08742">
    <property type="entry name" value="C8"/>
    <property type="match status" value="5"/>
</dbReference>
<feature type="chain" id="PRO_5025560224" description="VWFD domain-containing protein" evidence="4">
    <location>
        <begin position="21"/>
        <end position="2413"/>
    </location>
</feature>
<evidence type="ECO:0000256" key="3">
    <source>
        <dbReference type="ARBA" id="ARBA00023180"/>
    </source>
</evidence>
<comment type="caution">
    <text evidence="6">The sequence shown here is derived from an EMBL/GenBank/DDBJ whole genome shotgun (WGS) entry which is preliminary data.</text>
</comment>
<dbReference type="Pfam" id="PF12714">
    <property type="entry name" value="TILa"/>
    <property type="match status" value="4"/>
</dbReference>
<dbReference type="GO" id="GO:0005615">
    <property type="term" value="C:extracellular space"/>
    <property type="evidence" value="ECO:0007669"/>
    <property type="project" value="TreeGrafter"/>
</dbReference>
<evidence type="ECO:0000256" key="1">
    <source>
        <dbReference type="ARBA" id="ARBA00022737"/>
    </source>
</evidence>
<keyword evidence="2" id="KW-1015">Disulfide bond</keyword>
<feature type="domain" description="VWFD" evidence="5">
    <location>
        <begin position="2028"/>
        <end position="2208"/>
    </location>
</feature>
<keyword evidence="3" id="KW-0325">Glycoprotein</keyword>
<dbReference type="EMBL" id="VHII01000007">
    <property type="protein sequence ID" value="KAF1387489.1"/>
    <property type="molecule type" value="Genomic_DNA"/>
</dbReference>
<dbReference type="Pfam" id="PF17517">
    <property type="entry name" value="IgGFc_binding"/>
    <property type="match status" value="1"/>
</dbReference>
<dbReference type="PANTHER" id="PTHR11339">
    <property type="entry name" value="EXTRACELLULAR MATRIX GLYCOPROTEIN RELATED"/>
    <property type="match status" value="1"/>
</dbReference>
<dbReference type="SMART" id="SM00216">
    <property type="entry name" value="VWD"/>
    <property type="match status" value="5"/>
</dbReference>
<dbReference type="InterPro" id="IPR001846">
    <property type="entry name" value="VWF_type-D"/>
</dbReference>
<dbReference type="Proteomes" id="UP000465112">
    <property type="component" value="Chromosome 7"/>
</dbReference>
<evidence type="ECO:0000256" key="4">
    <source>
        <dbReference type="SAM" id="SignalP"/>
    </source>
</evidence>
<feature type="domain" description="VWFD" evidence="5">
    <location>
        <begin position="848"/>
        <end position="1030"/>
    </location>
</feature>
<dbReference type="Gene3D" id="2.10.25.10">
    <property type="entry name" value="Laminin"/>
    <property type="match status" value="5"/>
</dbReference>
<organism evidence="6 7">
    <name type="scientific">Perca fluviatilis</name>
    <name type="common">European perch</name>
    <dbReference type="NCBI Taxonomy" id="8168"/>
    <lineage>
        <taxon>Eukaryota</taxon>
        <taxon>Metazoa</taxon>
        <taxon>Chordata</taxon>
        <taxon>Craniata</taxon>
        <taxon>Vertebrata</taxon>
        <taxon>Euteleostomi</taxon>
        <taxon>Actinopterygii</taxon>
        <taxon>Neopterygii</taxon>
        <taxon>Teleostei</taxon>
        <taxon>Neoteleostei</taxon>
        <taxon>Acanthomorphata</taxon>
        <taxon>Eupercaria</taxon>
        <taxon>Perciformes</taxon>
        <taxon>Percoidei</taxon>
        <taxon>Percidae</taxon>
        <taxon>Percinae</taxon>
        <taxon>Perca</taxon>
    </lineage>
</organism>
<dbReference type="InterPro" id="IPR035234">
    <property type="entry name" value="IgGFc-bd_N"/>
</dbReference>
<dbReference type="SMART" id="SM00215">
    <property type="entry name" value="VWC_out"/>
    <property type="match status" value="4"/>
</dbReference>